<accession>A0ABP9Q2E5</accession>
<dbReference type="RefSeq" id="WP_345463812.1">
    <property type="nucleotide sequence ID" value="NZ_BAABKG010000007.1"/>
</dbReference>
<proteinExistence type="predicted"/>
<comment type="caution">
    <text evidence="1">The sequence shown here is derived from an EMBL/GenBank/DDBJ whole genome shotgun (WGS) entry which is preliminary data.</text>
</comment>
<evidence type="ECO:0000313" key="2">
    <source>
        <dbReference type="Proteomes" id="UP001500221"/>
    </source>
</evidence>
<evidence type="ECO:0000313" key="1">
    <source>
        <dbReference type="EMBL" id="GAA5156034.1"/>
    </source>
</evidence>
<gene>
    <name evidence="1" type="ORF">GCM10023340_42810</name>
</gene>
<sequence>MSPTRLPPPDDLDPFDLPDALGVGEVTWVADDGLTGHHLHGRLLTDDDGSHVEVACDLLAVDQAYPAPVAGDALRARAHQAWQHGEVHLVAYDGRATLLVPGTRFGAEVVLDAVGRLARALGARPSSYGVRLRLG</sequence>
<name>A0ABP9Q2E5_9ACTN</name>
<organism evidence="1 2">
    <name type="scientific">Nocardioides marinquilinus</name>
    <dbReference type="NCBI Taxonomy" id="1210400"/>
    <lineage>
        <taxon>Bacteria</taxon>
        <taxon>Bacillati</taxon>
        <taxon>Actinomycetota</taxon>
        <taxon>Actinomycetes</taxon>
        <taxon>Propionibacteriales</taxon>
        <taxon>Nocardioidaceae</taxon>
        <taxon>Nocardioides</taxon>
    </lineage>
</organism>
<protein>
    <submittedName>
        <fullName evidence="1">Uncharacterized protein</fullName>
    </submittedName>
</protein>
<dbReference type="Proteomes" id="UP001500221">
    <property type="component" value="Unassembled WGS sequence"/>
</dbReference>
<keyword evidence="2" id="KW-1185">Reference proteome</keyword>
<dbReference type="EMBL" id="BAABKG010000007">
    <property type="protein sequence ID" value="GAA5156034.1"/>
    <property type="molecule type" value="Genomic_DNA"/>
</dbReference>
<reference evidence="2" key="1">
    <citation type="journal article" date="2019" name="Int. J. Syst. Evol. Microbiol.">
        <title>The Global Catalogue of Microorganisms (GCM) 10K type strain sequencing project: providing services to taxonomists for standard genome sequencing and annotation.</title>
        <authorList>
            <consortium name="The Broad Institute Genomics Platform"/>
            <consortium name="The Broad Institute Genome Sequencing Center for Infectious Disease"/>
            <person name="Wu L."/>
            <person name="Ma J."/>
        </authorList>
    </citation>
    <scope>NUCLEOTIDE SEQUENCE [LARGE SCALE GENOMIC DNA]</scope>
    <source>
        <strain evidence="2">JCM 18459</strain>
    </source>
</reference>